<evidence type="ECO:0000256" key="1">
    <source>
        <dbReference type="SAM" id="MobiDB-lite"/>
    </source>
</evidence>
<dbReference type="SMART" id="SM00487">
    <property type="entry name" value="DEXDc"/>
    <property type="match status" value="1"/>
</dbReference>
<dbReference type="Pfam" id="PF00271">
    <property type="entry name" value="Helicase_C"/>
    <property type="match status" value="1"/>
</dbReference>
<accession>A0A011PS19</accession>
<dbReference type="Proteomes" id="UP000022141">
    <property type="component" value="Unassembled WGS sequence"/>
</dbReference>
<protein>
    <submittedName>
        <fullName evidence="4">Hef nuclease</fullName>
    </submittedName>
</protein>
<dbReference type="InterPro" id="IPR027417">
    <property type="entry name" value="P-loop_NTPase"/>
</dbReference>
<dbReference type="Pfam" id="PF04851">
    <property type="entry name" value="ResIII"/>
    <property type="match status" value="1"/>
</dbReference>
<keyword evidence="5" id="KW-1185">Reference proteome</keyword>
<evidence type="ECO:0000313" key="5">
    <source>
        <dbReference type="Proteomes" id="UP000022141"/>
    </source>
</evidence>
<dbReference type="PROSITE" id="PS51192">
    <property type="entry name" value="HELICASE_ATP_BIND_1"/>
    <property type="match status" value="1"/>
</dbReference>
<gene>
    <name evidence="4" type="ORF">AW11_00909</name>
</gene>
<evidence type="ECO:0000259" key="3">
    <source>
        <dbReference type="PROSITE" id="PS51194"/>
    </source>
</evidence>
<feature type="domain" description="Helicase C-terminal" evidence="3">
    <location>
        <begin position="227"/>
        <end position="366"/>
    </location>
</feature>
<comment type="caution">
    <text evidence="4">The sequence shown here is derived from an EMBL/GenBank/DDBJ whole genome shotgun (WGS) entry which is preliminary data.</text>
</comment>
<name>A0A011PS19_ACCRE</name>
<sequence>MSIDLRPYQSSLVDNTRLSLAGGNRRVVLYLPTGAGKTRTAAAIICMALAKGRKVVFVANRKQLILQTSGVLHGLGIEHGILQADNTRNLDARVLVASIDTVHLRGLPDDIGLIIIDECHSVAGSLKLKQIMFSRNLVPVIGLTATPFAAGMAKPYKELGGALFEDLVIGATVADLIADGHLVDCDIYAPSEPDLKGVRSSKAIDGETDFRQSDLARAVDKPSLIGDIRDHWFRLARGKQTVVFATDIPHSRHIVETFQAAGVAAEHIDYRMDDEERAAILKSFASGATTVLSNCALLSEGWDCPTAEVMLLARPTRSLIRYIQMVGRVLRPAPGKERALLLDHSGSTARLGHPCDDLPLALDDGKPRTSGSKSTERRESLPTKCAKCSLMKPAKIHKCPACGFAPERQNKVETIDGTLVKQSRKKPATKAVKQHVYSQLLFLQQKRSYRRGWAANQYRTMFDVWPKGLAEVAATPTQEVINKVQANAIAFAKRKEAGHAAA</sequence>
<organism evidence="4 5">
    <name type="scientific">Accumulibacter regalis</name>
    <dbReference type="NCBI Taxonomy" id="522306"/>
    <lineage>
        <taxon>Bacteria</taxon>
        <taxon>Pseudomonadati</taxon>
        <taxon>Pseudomonadota</taxon>
        <taxon>Betaproteobacteria</taxon>
        <taxon>Candidatus Accumulibacter</taxon>
    </lineage>
</organism>
<dbReference type="PATRIC" id="fig|1454004.3.peg.959"/>
<dbReference type="AlphaFoldDB" id="A0A011PS19"/>
<dbReference type="InterPro" id="IPR050742">
    <property type="entry name" value="Helicase_Restrict-Modif_Enz"/>
</dbReference>
<reference evidence="4" key="1">
    <citation type="submission" date="2014-02" db="EMBL/GenBank/DDBJ databases">
        <title>Expanding our view of genomic diversity in Candidatus Accumulibacter clades.</title>
        <authorList>
            <person name="Skennerton C.T."/>
            <person name="Barr J.J."/>
            <person name="Slater F.R."/>
            <person name="Bond P.L."/>
            <person name="Tyson G.W."/>
        </authorList>
    </citation>
    <scope>NUCLEOTIDE SEQUENCE [LARGE SCALE GENOMIC DNA]</scope>
</reference>
<feature type="domain" description="Helicase ATP-binding" evidence="2">
    <location>
        <begin position="18"/>
        <end position="147"/>
    </location>
</feature>
<dbReference type="PROSITE" id="PS51194">
    <property type="entry name" value="HELICASE_CTER"/>
    <property type="match status" value="1"/>
</dbReference>
<dbReference type="InterPro" id="IPR014001">
    <property type="entry name" value="Helicase_ATP-bd"/>
</dbReference>
<dbReference type="Gene3D" id="3.40.50.300">
    <property type="entry name" value="P-loop containing nucleotide triphosphate hydrolases"/>
    <property type="match status" value="2"/>
</dbReference>
<dbReference type="SMART" id="SM00490">
    <property type="entry name" value="HELICc"/>
    <property type="match status" value="1"/>
</dbReference>
<dbReference type="GO" id="GO:0016787">
    <property type="term" value="F:hydrolase activity"/>
    <property type="evidence" value="ECO:0007669"/>
    <property type="project" value="InterPro"/>
</dbReference>
<dbReference type="GO" id="GO:0005524">
    <property type="term" value="F:ATP binding"/>
    <property type="evidence" value="ECO:0007669"/>
    <property type="project" value="InterPro"/>
</dbReference>
<dbReference type="GO" id="GO:0003677">
    <property type="term" value="F:DNA binding"/>
    <property type="evidence" value="ECO:0007669"/>
    <property type="project" value="InterPro"/>
</dbReference>
<dbReference type="PANTHER" id="PTHR47396">
    <property type="entry name" value="TYPE I RESTRICTION ENZYME ECOKI R PROTEIN"/>
    <property type="match status" value="1"/>
</dbReference>
<dbReference type="GO" id="GO:0005829">
    <property type="term" value="C:cytosol"/>
    <property type="evidence" value="ECO:0007669"/>
    <property type="project" value="TreeGrafter"/>
</dbReference>
<dbReference type="InterPro" id="IPR001650">
    <property type="entry name" value="Helicase_C-like"/>
</dbReference>
<proteinExistence type="predicted"/>
<evidence type="ECO:0000259" key="2">
    <source>
        <dbReference type="PROSITE" id="PS51192"/>
    </source>
</evidence>
<dbReference type="EMBL" id="JEMY01000008">
    <property type="protein sequence ID" value="EXI90206.1"/>
    <property type="molecule type" value="Genomic_DNA"/>
</dbReference>
<dbReference type="InterPro" id="IPR006935">
    <property type="entry name" value="Helicase/UvrB_N"/>
</dbReference>
<dbReference type="PANTHER" id="PTHR47396:SF1">
    <property type="entry name" value="ATP-DEPENDENT HELICASE IRC3-RELATED"/>
    <property type="match status" value="1"/>
</dbReference>
<dbReference type="SUPFAM" id="SSF52540">
    <property type="entry name" value="P-loop containing nucleoside triphosphate hydrolases"/>
    <property type="match status" value="1"/>
</dbReference>
<feature type="region of interest" description="Disordered" evidence="1">
    <location>
        <begin position="352"/>
        <end position="378"/>
    </location>
</feature>
<evidence type="ECO:0000313" key="4">
    <source>
        <dbReference type="EMBL" id="EXI90206.1"/>
    </source>
</evidence>
<dbReference type="STRING" id="1454004.AW11_00909"/>
<dbReference type="eggNOG" id="COG1061">
    <property type="taxonomic scope" value="Bacteria"/>
</dbReference>